<comment type="caution">
    <text evidence="2">The sequence shown here is derived from an EMBL/GenBank/DDBJ whole genome shotgun (WGS) entry which is preliminary data.</text>
</comment>
<dbReference type="OrthoDB" id="7187654at2"/>
<dbReference type="EMBL" id="VKKU01000002">
    <property type="protein sequence ID" value="TSB01673.1"/>
    <property type="molecule type" value="Genomic_DNA"/>
</dbReference>
<dbReference type="InterPro" id="IPR006311">
    <property type="entry name" value="TAT_signal"/>
</dbReference>
<dbReference type="SUPFAM" id="SSF53474">
    <property type="entry name" value="alpha/beta-Hydrolases"/>
    <property type="match status" value="1"/>
</dbReference>
<protein>
    <submittedName>
        <fullName evidence="2">Alpha/beta fold hydrolase</fullName>
    </submittedName>
</protein>
<feature type="signal peptide" evidence="1">
    <location>
        <begin position="1"/>
        <end position="24"/>
    </location>
</feature>
<gene>
    <name evidence="2" type="ORF">FOM92_10865</name>
</gene>
<evidence type="ECO:0000313" key="3">
    <source>
        <dbReference type="Proteomes" id="UP000320160"/>
    </source>
</evidence>
<sequence>MHSLFERRQFLTALLALGATPLMGAAPLSSPRKSSLKVAGDRTVDIWTWKPQKRSRGVILFFHGALSAPWKYERLIAFWVDAGFTVHAPLHVDSSDHPDRAKYPGMASWRCRIEDMHALADTYGKRGFVAAGHSYGGLGALTLGGALASRPEGVNRPLADSRARMVLAFSPPGLIPALIDAPGYAGISVPMLLQTGTLDIPPGEKSWEGHLAAYHSAPAKGDKFALVLEGVDHYFGGGICRPELPGPVQMDQLTVAGAISVQMLDAYMAGNKSAQKALQSRLADRGPVLFSRK</sequence>
<dbReference type="AlphaFoldDB" id="A0A553WAG6"/>
<keyword evidence="2" id="KW-0378">Hydrolase</keyword>
<dbReference type="InterPro" id="IPR029058">
    <property type="entry name" value="AB_hydrolase_fold"/>
</dbReference>
<evidence type="ECO:0000256" key="1">
    <source>
        <dbReference type="SAM" id="SignalP"/>
    </source>
</evidence>
<dbReference type="Gene3D" id="3.40.50.1820">
    <property type="entry name" value="alpha/beta hydrolase"/>
    <property type="match status" value="1"/>
</dbReference>
<dbReference type="PROSITE" id="PS51318">
    <property type="entry name" value="TAT"/>
    <property type="match status" value="1"/>
</dbReference>
<keyword evidence="3" id="KW-1185">Reference proteome</keyword>
<feature type="chain" id="PRO_5021907374" evidence="1">
    <location>
        <begin position="25"/>
        <end position="293"/>
    </location>
</feature>
<organism evidence="2 3">
    <name type="scientific">Sphingorhabdus contaminans</name>
    <dbReference type="NCBI Taxonomy" id="1343899"/>
    <lineage>
        <taxon>Bacteria</taxon>
        <taxon>Pseudomonadati</taxon>
        <taxon>Pseudomonadota</taxon>
        <taxon>Alphaproteobacteria</taxon>
        <taxon>Sphingomonadales</taxon>
        <taxon>Sphingomonadaceae</taxon>
        <taxon>Sphingorhabdus</taxon>
    </lineage>
</organism>
<accession>A0A553WAG6</accession>
<dbReference type="Proteomes" id="UP000320160">
    <property type="component" value="Unassembled WGS sequence"/>
</dbReference>
<evidence type="ECO:0000313" key="2">
    <source>
        <dbReference type="EMBL" id="TSB01673.1"/>
    </source>
</evidence>
<dbReference type="RefSeq" id="WP_143776891.1">
    <property type="nucleotide sequence ID" value="NZ_VKKU01000002.1"/>
</dbReference>
<name>A0A553WAG6_9SPHN</name>
<keyword evidence="1" id="KW-0732">Signal</keyword>
<proteinExistence type="predicted"/>
<reference evidence="2 3" key="1">
    <citation type="submission" date="2019-07" db="EMBL/GenBank/DDBJ databases">
        <authorList>
            <person name="Park M."/>
        </authorList>
    </citation>
    <scope>NUCLEOTIDE SEQUENCE [LARGE SCALE GENOMIC DNA]</scope>
    <source>
        <strain evidence="2 3">KCTC32445</strain>
    </source>
</reference>
<dbReference type="GO" id="GO:0016787">
    <property type="term" value="F:hydrolase activity"/>
    <property type="evidence" value="ECO:0007669"/>
    <property type="project" value="UniProtKB-KW"/>
</dbReference>